<name>A0ABV7P5D7_9PSEU</name>
<feature type="domain" description="HTH hxlR-type" evidence="4">
    <location>
        <begin position="7"/>
        <end position="98"/>
    </location>
</feature>
<comment type="caution">
    <text evidence="5">The sequence shown here is derived from an EMBL/GenBank/DDBJ whole genome shotgun (WGS) entry which is preliminary data.</text>
</comment>
<evidence type="ECO:0000256" key="3">
    <source>
        <dbReference type="ARBA" id="ARBA00023163"/>
    </source>
</evidence>
<dbReference type="PANTHER" id="PTHR33204">
    <property type="entry name" value="TRANSCRIPTIONAL REGULATOR, MARR FAMILY"/>
    <property type="match status" value="1"/>
</dbReference>
<dbReference type="PROSITE" id="PS51118">
    <property type="entry name" value="HTH_HXLR"/>
    <property type="match status" value="1"/>
</dbReference>
<dbReference type="InterPro" id="IPR036388">
    <property type="entry name" value="WH-like_DNA-bd_sf"/>
</dbReference>
<evidence type="ECO:0000256" key="2">
    <source>
        <dbReference type="ARBA" id="ARBA00023125"/>
    </source>
</evidence>
<evidence type="ECO:0000256" key="1">
    <source>
        <dbReference type="ARBA" id="ARBA00023015"/>
    </source>
</evidence>
<sequence>MRYEQHCPIALAAEVVGEPWTLLVIRELLNGSTAIDDIAAGVPGMSAGLLTKRLRKLGSAGLVVLGTRRAELTASGRELAEVIEQLGHWGARRLPPPRYGDLNPALVLRDLCREIDRTLLPAEAVSIHFRFTESPGSRWWWLVLSQTVAAPTVHDPRLPLAMRIECTLGALARVWLGHTEWLDALRDKAIIITGPRTAVRQAITWIGTSRFAGDATIGPDAPLLSS</sequence>
<organism evidence="5 6">
    <name type="scientific">Amycolatopsis speibonae</name>
    <dbReference type="NCBI Taxonomy" id="1450224"/>
    <lineage>
        <taxon>Bacteria</taxon>
        <taxon>Bacillati</taxon>
        <taxon>Actinomycetota</taxon>
        <taxon>Actinomycetes</taxon>
        <taxon>Pseudonocardiales</taxon>
        <taxon>Pseudonocardiaceae</taxon>
        <taxon>Amycolatopsis</taxon>
    </lineage>
</organism>
<evidence type="ECO:0000313" key="5">
    <source>
        <dbReference type="EMBL" id="MFC3453765.1"/>
    </source>
</evidence>
<dbReference type="InterPro" id="IPR036390">
    <property type="entry name" value="WH_DNA-bd_sf"/>
</dbReference>
<keyword evidence="1" id="KW-0805">Transcription regulation</keyword>
<dbReference type="Gene3D" id="1.10.10.10">
    <property type="entry name" value="Winged helix-like DNA-binding domain superfamily/Winged helix DNA-binding domain"/>
    <property type="match status" value="1"/>
</dbReference>
<dbReference type="Pfam" id="PF01638">
    <property type="entry name" value="HxlR"/>
    <property type="match status" value="1"/>
</dbReference>
<dbReference type="PANTHER" id="PTHR33204:SF18">
    <property type="entry name" value="TRANSCRIPTIONAL REGULATORY PROTEIN"/>
    <property type="match status" value="1"/>
</dbReference>
<dbReference type="SUPFAM" id="SSF46785">
    <property type="entry name" value="Winged helix' DNA-binding domain"/>
    <property type="match status" value="1"/>
</dbReference>
<gene>
    <name evidence="5" type="ORF">ACFOSH_30370</name>
</gene>
<evidence type="ECO:0000259" key="4">
    <source>
        <dbReference type="PROSITE" id="PS51118"/>
    </source>
</evidence>
<dbReference type="Proteomes" id="UP001595645">
    <property type="component" value="Unassembled WGS sequence"/>
</dbReference>
<reference evidence="6" key="1">
    <citation type="journal article" date="2019" name="Int. J. Syst. Evol. Microbiol.">
        <title>The Global Catalogue of Microorganisms (GCM) 10K type strain sequencing project: providing services to taxonomists for standard genome sequencing and annotation.</title>
        <authorList>
            <consortium name="The Broad Institute Genomics Platform"/>
            <consortium name="The Broad Institute Genome Sequencing Center for Infectious Disease"/>
            <person name="Wu L."/>
            <person name="Ma J."/>
        </authorList>
    </citation>
    <scope>NUCLEOTIDE SEQUENCE [LARGE SCALE GENOMIC DNA]</scope>
    <source>
        <strain evidence="6">CGMCC 4.7676</strain>
    </source>
</reference>
<dbReference type="RefSeq" id="WP_378242673.1">
    <property type="nucleotide sequence ID" value="NZ_JBHRWK010000055.1"/>
</dbReference>
<proteinExistence type="predicted"/>
<dbReference type="EMBL" id="JBHRWK010000055">
    <property type="protein sequence ID" value="MFC3453765.1"/>
    <property type="molecule type" value="Genomic_DNA"/>
</dbReference>
<keyword evidence="6" id="KW-1185">Reference proteome</keyword>
<keyword evidence="3" id="KW-0804">Transcription</keyword>
<protein>
    <submittedName>
        <fullName evidence="5">Winged helix-turn-helix transcriptional regulator</fullName>
    </submittedName>
</protein>
<accession>A0ABV7P5D7</accession>
<evidence type="ECO:0000313" key="6">
    <source>
        <dbReference type="Proteomes" id="UP001595645"/>
    </source>
</evidence>
<keyword evidence="2" id="KW-0238">DNA-binding</keyword>
<dbReference type="InterPro" id="IPR002577">
    <property type="entry name" value="HTH_HxlR"/>
</dbReference>